<evidence type="ECO:0000256" key="1">
    <source>
        <dbReference type="ARBA" id="ARBA00038215"/>
    </source>
</evidence>
<dbReference type="PANTHER" id="PTHR46825:SF15">
    <property type="entry name" value="BETA-LACTAMASE-RELATED DOMAIN-CONTAINING PROTEIN"/>
    <property type="match status" value="1"/>
</dbReference>
<gene>
    <name evidence="3" type="ORF">GYMLUDRAFT_99753</name>
</gene>
<accession>A0A0D0BYQ6</accession>
<name>A0A0D0BYQ6_9AGAR</name>
<evidence type="ECO:0000259" key="2">
    <source>
        <dbReference type="Pfam" id="PF00144"/>
    </source>
</evidence>
<feature type="domain" description="Beta-lactamase-related" evidence="2">
    <location>
        <begin position="59"/>
        <end position="361"/>
    </location>
</feature>
<dbReference type="Proteomes" id="UP000053593">
    <property type="component" value="Unassembled WGS sequence"/>
</dbReference>
<dbReference type="HOGENOM" id="CLU_020027_14_0_1"/>
<reference evidence="3 4" key="1">
    <citation type="submission" date="2014-04" db="EMBL/GenBank/DDBJ databases">
        <title>Evolutionary Origins and Diversification of the Mycorrhizal Mutualists.</title>
        <authorList>
            <consortium name="DOE Joint Genome Institute"/>
            <consortium name="Mycorrhizal Genomics Consortium"/>
            <person name="Kohler A."/>
            <person name="Kuo A."/>
            <person name="Nagy L.G."/>
            <person name="Floudas D."/>
            <person name="Copeland A."/>
            <person name="Barry K.W."/>
            <person name="Cichocki N."/>
            <person name="Veneault-Fourrey C."/>
            <person name="LaButti K."/>
            <person name="Lindquist E.A."/>
            <person name="Lipzen A."/>
            <person name="Lundell T."/>
            <person name="Morin E."/>
            <person name="Murat C."/>
            <person name="Riley R."/>
            <person name="Ohm R."/>
            <person name="Sun H."/>
            <person name="Tunlid A."/>
            <person name="Henrissat B."/>
            <person name="Grigoriev I.V."/>
            <person name="Hibbett D.S."/>
            <person name="Martin F."/>
        </authorList>
    </citation>
    <scope>NUCLEOTIDE SEQUENCE [LARGE SCALE GENOMIC DNA]</scope>
    <source>
        <strain evidence="3 4">FD-317 M1</strain>
    </source>
</reference>
<evidence type="ECO:0000313" key="3">
    <source>
        <dbReference type="EMBL" id="KIK54979.1"/>
    </source>
</evidence>
<dbReference type="AlphaFoldDB" id="A0A0D0BYQ6"/>
<dbReference type="Gene3D" id="3.40.710.10">
    <property type="entry name" value="DD-peptidase/beta-lactamase superfamily"/>
    <property type="match status" value="1"/>
</dbReference>
<organism evidence="3 4">
    <name type="scientific">Collybiopsis luxurians FD-317 M1</name>
    <dbReference type="NCBI Taxonomy" id="944289"/>
    <lineage>
        <taxon>Eukaryota</taxon>
        <taxon>Fungi</taxon>
        <taxon>Dikarya</taxon>
        <taxon>Basidiomycota</taxon>
        <taxon>Agaricomycotina</taxon>
        <taxon>Agaricomycetes</taxon>
        <taxon>Agaricomycetidae</taxon>
        <taxon>Agaricales</taxon>
        <taxon>Marasmiineae</taxon>
        <taxon>Omphalotaceae</taxon>
        <taxon>Collybiopsis</taxon>
        <taxon>Collybiopsis luxurians</taxon>
    </lineage>
</organism>
<dbReference type="PANTHER" id="PTHR46825">
    <property type="entry name" value="D-ALANYL-D-ALANINE-CARBOXYPEPTIDASE/ENDOPEPTIDASE AMPH"/>
    <property type="match status" value="1"/>
</dbReference>
<proteinExistence type="inferred from homology"/>
<sequence>MRFLPLSSLLTGSFITGIQEPFVAPQPKVALTPEIDHFIEGTLKNWNSPAGVAIAVVQKDTHGGWSVETKGYGTAKTDGSNVTEDTLFAIGSNSKLFDVIAAGLLISNESLSPRISWSTKISSIIPEWELADPIASSQSEIIDLMSHRTGLPRHDIFYHDEDMPLNLISKLKYLRPSAEFREIPQYNNFMYTVLSYIPEVLLKVPFTRYVKEHIFVPLGLKSTTYSAHEAQENGNLACGFGREHVNRTEDIFSRGIPRAMPYWSRDAGENGSISSGFGGVISSAKDIATWLQVLLMLGQNPSTNEQIIPSSIILKAAAGFAPFVYGGGQIASSYRGHCFKTMITRFPFDNVGVAVLSNDDAFGGPFSQVIKYRIVDEIFDIEPIDWNSRIKQAATSRHKQQMLRLIPRPTDPSPPSVSFTYLTGEYRHPAYGPLYLCALPSAGSFPVSPGCKQLIDELPIRLPRTVNISVPTFFTRIENTWASYLRFQHFDGNLFNVSGFDSLQILNPSENSMQMEGQKYWAYSDDETRDNPITAEFAFDTDDRRVIGFGITGNFWGAGAGVKDPVGESIQERAEVWFNCTY</sequence>
<evidence type="ECO:0000313" key="4">
    <source>
        <dbReference type="Proteomes" id="UP000053593"/>
    </source>
</evidence>
<keyword evidence="4" id="KW-1185">Reference proteome</keyword>
<dbReference type="OrthoDB" id="5946976at2759"/>
<protein>
    <recommendedName>
        <fullName evidence="2">Beta-lactamase-related domain-containing protein</fullName>
    </recommendedName>
</protein>
<dbReference type="EMBL" id="KN834810">
    <property type="protein sequence ID" value="KIK54979.1"/>
    <property type="molecule type" value="Genomic_DNA"/>
</dbReference>
<dbReference type="SUPFAM" id="SSF56601">
    <property type="entry name" value="beta-lactamase/transpeptidase-like"/>
    <property type="match status" value="1"/>
</dbReference>
<dbReference type="Pfam" id="PF00144">
    <property type="entry name" value="Beta-lactamase"/>
    <property type="match status" value="1"/>
</dbReference>
<comment type="similarity">
    <text evidence="1">Belongs to the peptidase S12 family.</text>
</comment>
<dbReference type="InterPro" id="IPR012338">
    <property type="entry name" value="Beta-lactam/transpept-like"/>
</dbReference>
<dbReference type="InterPro" id="IPR050491">
    <property type="entry name" value="AmpC-like"/>
</dbReference>
<dbReference type="InterPro" id="IPR001466">
    <property type="entry name" value="Beta-lactam-related"/>
</dbReference>